<feature type="compositionally biased region" description="Low complexity" evidence="1">
    <location>
        <begin position="341"/>
        <end position="389"/>
    </location>
</feature>
<evidence type="ECO:0000256" key="1">
    <source>
        <dbReference type="SAM" id="MobiDB-lite"/>
    </source>
</evidence>
<proteinExistence type="predicted"/>
<comment type="caution">
    <text evidence="2">The sequence shown here is derived from an EMBL/GenBank/DDBJ whole genome shotgun (WGS) entry which is preliminary data.</text>
</comment>
<feature type="compositionally biased region" description="Low complexity" evidence="1">
    <location>
        <begin position="413"/>
        <end position="429"/>
    </location>
</feature>
<keyword evidence="3" id="KW-1185">Reference proteome</keyword>
<name>A0ABV8GLG1_9ACTN</name>
<feature type="region of interest" description="Disordered" evidence="1">
    <location>
        <begin position="321"/>
        <end position="511"/>
    </location>
</feature>
<organism evidence="2 3">
    <name type="scientific">Nonomuraea purpurea</name>
    <dbReference type="NCBI Taxonomy" id="1849276"/>
    <lineage>
        <taxon>Bacteria</taxon>
        <taxon>Bacillati</taxon>
        <taxon>Actinomycetota</taxon>
        <taxon>Actinomycetes</taxon>
        <taxon>Streptosporangiales</taxon>
        <taxon>Streptosporangiaceae</taxon>
        <taxon>Nonomuraea</taxon>
    </lineage>
</organism>
<sequence length="540" mass="55993">MTHELDRDGRELFLRLSADLYEQATQDIRGEGPRNEGLAFWQAIREAMDAEAEQHKRRMTVYRMLEDLAVYRMAKVQGMPYERIGHRAGQRSRTWAFQHTMPQDLVDDLIDMYAEAEAAERDAFINARAEPVTPPPSDRSVIPITAHAKRPVPPHESARRSLLYRQLRRFLGGAAAIAGPAYLAVKSTAESYTSTVQTALMSNGALTPMPGLDPLSAGGLSSMLSASGASGAATQASGPVTTVVGKVMASAVIGVQATAGVSAPAAVALTAAAGTPVVLAAEEAAKPIAVALGIRQPDPTPVPDPVPDMLAALPALLMPTGEEAPPYLDTQVPTVDETEPPHTGTPTPEPTSSAAHPPATIRAAAPTMAAAVPTTPAATRTATPTATATQNRRQSAAVAQPTRTSDVPTVVRTSTPTAAPSPSPTTAAPTPLPTRSPTIPEPGPTASLTPTKQPTTPEPPPSSSPTEQPPTSGPTKEPTPAPAPTKTIGPEPTTAPSSPGDEQPQYGSVPVEELLPAILPAGAGGSASAVALRPVPGWWY</sequence>
<protein>
    <submittedName>
        <fullName evidence="2">Uncharacterized protein</fullName>
    </submittedName>
</protein>
<dbReference type="EMBL" id="JBHSBI010000036">
    <property type="protein sequence ID" value="MFC4014653.1"/>
    <property type="molecule type" value="Genomic_DNA"/>
</dbReference>
<feature type="compositionally biased region" description="Pro residues" evidence="1">
    <location>
        <begin position="456"/>
        <end position="483"/>
    </location>
</feature>
<evidence type="ECO:0000313" key="3">
    <source>
        <dbReference type="Proteomes" id="UP001595851"/>
    </source>
</evidence>
<accession>A0ABV8GLG1</accession>
<feature type="compositionally biased region" description="Pro residues" evidence="1">
    <location>
        <begin position="430"/>
        <end position="443"/>
    </location>
</feature>
<gene>
    <name evidence="2" type="ORF">ACFOY2_46035</name>
</gene>
<dbReference type="Proteomes" id="UP001595851">
    <property type="component" value="Unassembled WGS sequence"/>
</dbReference>
<reference evidence="3" key="1">
    <citation type="journal article" date="2019" name="Int. J. Syst. Evol. Microbiol.">
        <title>The Global Catalogue of Microorganisms (GCM) 10K type strain sequencing project: providing services to taxonomists for standard genome sequencing and annotation.</title>
        <authorList>
            <consortium name="The Broad Institute Genomics Platform"/>
            <consortium name="The Broad Institute Genome Sequencing Center for Infectious Disease"/>
            <person name="Wu L."/>
            <person name="Ma J."/>
        </authorList>
    </citation>
    <scope>NUCLEOTIDE SEQUENCE [LARGE SCALE GENOMIC DNA]</scope>
    <source>
        <strain evidence="3">TBRC 1276</strain>
    </source>
</reference>
<dbReference type="RefSeq" id="WP_379534488.1">
    <property type="nucleotide sequence ID" value="NZ_JBHSBI010000036.1"/>
</dbReference>
<evidence type="ECO:0000313" key="2">
    <source>
        <dbReference type="EMBL" id="MFC4014653.1"/>
    </source>
</evidence>